<dbReference type="AlphaFoldDB" id="A0AAD1XRJ6"/>
<keyword evidence="2" id="KW-0238">DNA-binding</keyword>
<dbReference type="InterPro" id="IPR040260">
    <property type="entry name" value="RFA2-like"/>
</dbReference>
<protein>
    <submittedName>
        <fullName evidence="4">Uncharacterized protein</fullName>
    </submittedName>
</protein>
<dbReference type="SUPFAM" id="SSF50249">
    <property type="entry name" value="Nucleic acid-binding proteins"/>
    <property type="match status" value="1"/>
</dbReference>
<sequence length="246" mass="28113">MSAGFFEVDDNEVQKDKPKFNDGEKKKQKMFTPVTLKLFMTASVDSEDNFNVDNQEINDVILVGRLYERDDQPTRVSYLLNDNTGTMKVTFYKGGNYLPKYLEEFKYEEGCYVKVFGQAKNFKDVRQVVGVHLEAIDDFNYITNHLLQVFVASCVRKKGVLSSQDITEANNVKGEMNEKDKTQFVKTEATKIINENSARGVSNVSRDVIFNKVKSSVTHPEFQKIIQHLLDEMELFEDENGALGAM</sequence>
<dbReference type="EMBL" id="CAMPGE010019311">
    <property type="protein sequence ID" value="CAI2377655.1"/>
    <property type="molecule type" value="Genomic_DNA"/>
</dbReference>
<dbReference type="PANTHER" id="PTHR13989">
    <property type="entry name" value="REPLICATION PROTEIN A-RELATED"/>
    <property type="match status" value="1"/>
</dbReference>
<name>A0AAD1XRJ6_EUPCR</name>
<dbReference type="GO" id="GO:0035861">
    <property type="term" value="C:site of double-strand break"/>
    <property type="evidence" value="ECO:0007669"/>
    <property type="project" value="TreeGrafter"/>
</dbReference>
<comment type="caution">
    <text evidence="4">The sequence shown here is derived from an EMBL/GenBank/DDBJ whole genome shotgun (WGS) entry which is preliminary data.</text>
</comment>
<keyword evidence="3" id="KW-0539">Nucleus</keyword>
<evidence type="ECO:0000313" key="5">
    <source>
        <dbReference type="Proteomes" id="UP001295684"/>
    </source>
</evidence>
<dbReference type="InterPro" id="IPR012340">
    <property type="entry name" value="NA-bd_OB-fold"/>
</dbReference>
<comment type="subcellular location">
    <subcellularLocation>
        <location evidence="1">Nucleus</location>
    </subcellularLocation>
</comment>
<evidence type="ECO:0000313" key="4">
    <source>
        <dbReference type="EMBL" id="CAI2377655.1"/>
    </source>
</evidence>
<evidence type="ECO:0000256" key="1">
    <source>
        <dbReference type="ARBA" id="ARBA00004123"/>
    </source>
</evidence>
<evidence type="ECO:0000256" key="2">
    <source>
        <dbReference type="ARBA" id="ARBA00023125"/>
    </source>
</evidence>
<dbReference type="GO" id="GO:0006260">
    <property type="term" value="P:DNA replication"/>
    <property type="evidence" value="ECO:0007669"/>
    <property type="project" value="TreeGrafter"/>
</dbReference>
<accession>A0AAD1XRJ6</accession>
<dbReference type="GO" id="GO:0006289">
    <property type="term" value="P:nucleotide-excision repair"/>
    <property type="evidence" value="ECO:0007669"/>
    <property type="project" value="TreeGrafter"/>
</dbReference>
<dbReference type="PANTHER" id="PTHR13989:SF16">
    <property type="entry name" value="REPLICATION PROTEIN A2"/>
    <property type="match status" value="1"/>
</dbReference>
<organism evidence="4 5">
    <name type="scientific">Euplotes crassus</name>
    <dbReference type="NCBI Taxonomy" id="5936"/>
    <lineage>
        <taxon>Eukaryota</taxon>
        <taxon>Sar</taxon>
        <taxon>Alveolata</taxon>
        <taxon>Ciliophora</taxon>
        <taxon>Intramacronucleata</taxon>
        <taxon>Spirotrichea</taxon>
        <taxon>Hypotrichia</taxon>
        <taxon>Euplotida</taxon>
        <taxon>Euplotidae</taxon>
        <taxon>Moneuplotes</taxon>
    </lineage>
</organism>
<dbReference type="GO" id="GO:0005662">
    <property type="term" value="C:DNA replication factor A complex"/>
    <property type="evidence" value="ECO:0007669"/>
    <property type="project" value="TreeGrafter"/>
</dbReference>
<keyword evidence="5" id="KW-1185">Reference proteome</keyword>
<proteinExistence type="predicted"/>
<dbReference type="GO" id="GO:0003697">
    <property type="term" value="F:single-stranded DNA binding"/>
    <property type="evidence" value="ECO:0007669"/>
    <property type="project" value="TreeGrafter"/>
</dbReference>
<gene>
    <name evidence="4" type="ORF">ECRASSUSDP1_LOCUS19043</name>
</gene>
<dbReference type="GO" id="GO:0000724">
    <property type="term" value="P:double-strand break repair via homologous recombination"/>
    <property type="evidence" value="ECO:0007669"/>
    <property type="project" value="TreeGrafter"/>
</dbReference>
<dbReference type="Proteomes" id="UP001295684">
    <property type="component" value="Unassembled WGS sequence"/>
</dbReference>
<evidence type="ECO:0000256" key="3">
    <source>
        <dbReference type="ARBA" id="ARBA00023242"/>
    </source>
</evidence>
<dbReference type="GO" id="GO:0000781">
    <property type="term" value="C:chromosome, telomeric region"/>
    <property type="evidence" value="ECO:0007669"/>
    <property type="project" value="TreeGrafter"/>
</dbReference>
<dbReference type="Gene3D" id="2.40.50.140">
    <property type="entry name" value="Nucleic acid-binding proteins"/>
    <property type="match status" value="1"/>
</dbReference>
<reference evidence="4" key="1">
    <citation type="submission" date="2023-07" db="EMBL/GenBank/DDBJ databases">
        <authorList>
            <consortium name="AG Swart"/>
            <person name="Singh M."/>
            <person name="Singh A."/>
            <person name="Seah K."/>
            <person name="Emmerich C."/>
        </authorList>
    </citation>
    <scope>NUCLEOTIDE SEQUENCE</scope>
    <source>
        <strain evidence="4">DP1</strain>
    </source>
</reference>